<organism evidence="5 6">
    <name type="scientific">Rhodococcoides fascians</name>
    <name type="common">Rhodococcus fascians</name>
    <dbReference type="NCBI Taxonomy" id="1828"/>
    <lineage>
        <taxon>Bacteria</taxon>
        <taxon>Bacillati</taxon>
        <taxon>Actinomycetota</taxon>
        <taxon>Actinomycetes</taxon>
        <taxon>Mycobacteriales</taxon>
        <taxon>Nocardiaceae</taxon>
        <taxon>Rhodococcoides</taxon>
    </lineage>
</organism>
<protein>
    <submittedName>
        <fullName evidence="5">HTH-type transcriptional regulator BetI</fullName>
    </submittedName>
</protein>
<dbReference type="Proteomes" id="UP000076038">
    <property type="component" value="Chromosome"/>
</dbReference>
<dbReference type="PANTHER" id="PTHR30055">
    <property type="entry name" value="HTH-TYPE TRANSCRIPTIONAL REGULATOR RUTR"/>
    <property type="match status" value="1"/>
</dbReference>
<evidence type="ECO:0000313" key="6">
    <source>
        <dbReference type="Proteomes" id="UP000076038"/>
    </source>
</evidence>
<reference evidence="5 6" key="1">
    <citation type="journal article" date="2016" name="Genome Announc.">
        <title>Complete Genome and Plasmid Sequences for Rhodococcus fascians D188 and Draft Sequences for Rhodococcus Isolates PBTS 1 and PBTS 2.</title>
        <authorList>
            <person name="Stamler R.A."/>
            <person name="Vereecke D."/>
            <person name="Zhang Y."/>
            <person name="Schilkey F."/>
            <person name="Devitt N."/>
            <person name="Randall J.J."/>
        </authorList>
    </citation>
    <scope>NUCLEOTIDE SEQUENCE [LARGE SCALE GENOMIC DNA]</scope>
    <source>
        <strain evidence="5 6">PBTS2</strain>
    </source>
</reference>
<evidence type="ECO:0000259" key="4">
    <source>
        <dbReference type="PROSITE" id="PS50977"/>
    </source>
</evidence>
<dbReference type="SUPFAM" id="SSF48498">
    <property type="entry name" value="Tetracyclin repressor-like, C-terminal domain"/>
    <property type="match status" value="1"/>
</dbReference>
<dbReference type="GO" id="GO:0000976">
    <property type="term" value="F:transcription cis-regulatory region binding"/>
    <property type="evidence" value="ECO:0007669"/>
    <property type="project" value="TreeGrafter"/>
</dbReference>
<evidence type="ECO:0000256" key="1">
    <source>
        <dbReference type="ARBA" id="ARBA00023125"/>
    </source>
</evidence>
<feature type="domain" description="HTH tetR-type" evidence="4">
    <location>
        <begin position="40"/>
        <end position="100"/>
    </location>
</feature>
<dbReference type="PROSITE" id="PS50977">
    <property type="entry name" value="HTH_TETR_2"/>
    <property type="match status" value="1"/>
</dbReference>
<dbReference type="EMBL" id="CP015220">
    <property type="protein sequence ID" value="AMY22242.1"/>
    <property type="molecule type" value="Genomic_DNA"/>
</dbReference>
<evidence type="ECO:0000313" key="5">
    <source>
        <dbReference type="EMBL" id="AMY22242.1"/>
    </source>
</evidence>
<dbReference type="GO" id="GO:0003700">
    <property type="term" value="F:DNA-binding transcription factor activity"/>
    <property type="evidence" value="ECO:0007669"/>
    <property type="project" value="TreeGrafter"/>
</dbReference>
<dbReference type="Gene3D" id="1.10.357.10">
    <property type="entry name" value="Tetracycline Repressor, domain 2"/>
    <property type="match status" value="1"/>
</dbReference>
<dbReference type="SUPFAM" id="SSF46689">
    <property type="entry name" value="Homeodomain-like"/>
    <property type="match status" value="1"/>
</dbReference>
<keyword evidence="1 2" id="KW-0238">DNA-binding</keyword>
<sequence>MHSCEHFASDTERCQDLSVTTHHSEVGRTYRGADPQQRQQERRIRLLDAAVEVFGTTGYRTATVEKVCSEAGLTKRYFYESFTNSEELLMATYARATDAMRESILAGAASETESTEQVLRGALTGFFTFVAEQPKSARIAFVEILGVSPTVDALYRKTTTSFSATVLQVADTVGSSRGLAGPNRKTLAMGLVGAVLTIAQQWLLSPEREPLDSVIASAHTILAAVVFGRVDG</sequence>
<proteinExistence type="predicted"/>
<feature type="DNA-binding region" description="H-T-H motif" evidence="2">
    <location>
        <begin position="63"/>
        <end position="82"/>
    </location>
</feature>
<dbReference type="AlphaFoldDB" id="A0A143QIA0"/>
<dbReference type="InterPro" id="IPR009057">
    <property type="entry name" value="Homeodomain-like_sf"/>
</dbReference>
<feature type="region of interest" description="Disordered" evidence="3">
    <location>
        <begin position="18"/>
        <end position="39"/>
    </location>
</feature>
<evidence type="ECO:0000256" key="2">
    <source>
        <dbReference type="PROSITE-ProRule" id="PRU00335"/>
    </source>
</evidence>
<name>A0A143QIA0_RHOFA</name>
<dbReference type="PANTHER" id="PTHR30055:SF226">
    <property type="entry name" value="HTH-TYPE TRANSCRIPTIONAL REGULATOR PKSA"/>
    <property type="match status" value="1"/>
</dbReference>
<gene>
    <name evidence="5" type="primary">betI_2</name>
    <name evidence="5" type="ORF">A3Q41_00924</name>
</gene>
<dbReference type="PRINTS" id="PR00455">
    <property type="entry name" value="HTHTETR"/>
</dbReference>
<reference evidence="6" key="2">
    <citation type="submission" date="2016-04" db="EMBL/GenBank/DDBJ databases">
        <title>Complete Genome and Plasmid Sequences for Rhodococcus fascians D188 and Draft Sequences for Rhodococcus spp. Isolates PBTS 1 and PBTS 2.</title>
        <authorList>
            <person name="Stamer R."/>
            <person name="Vereecke D."/>
            <person name="Zhang Y."/>
            <person name="Schilkey F."/>
            <person name="Devitt N."/>
            <person name="Randall J."/>
        </authorList>
    </citation>
    <scope>NUCLEOTIDE SEQUENCE [LARGE SCALE GENOMIC DNA]</scope>
    <source>
        <strain evidence="6">PBTS2</strain>
    </source>
</reference>
<accession>A0A143QIA0</accession>
<dbReference type="InterPro" id="IPR050109">
    <property type="entry name" value="HTH-type_TetR-like_transc_reg"/>
</dbReference>
<dbReference type="PATRIC" id="fig|1653479.3.peg.944"/>
<evidence type="ECO:0000256" key="3">
    <source>
        <dbReference type="SAM" id="MobiDB-lite"/>
    </source>
</evidence>
<dbReference type="Pfam" id="PF00440">
    <property type="entry name" value="TetR_N"/>
    <property type="match status" value="1"/>
</dbReference>
<keyword evidence="6" id="KW-1185">Reference proteome</keyword>
<dbReference type="KEGG" id="rhs:A3Q41_00924"/>
<dbReference type="InterPro" id="IPR036271">
    <property type="entry name" value="Tet_transcr_reg_TetR-rel_C_sf"/>
</dbReference>
<dbReference type="InterPro" id="IPR001647">
    <property type="entry name" value="HTH_TetR"/>
</dbReference>